<evidence type="ECO:0000313" key="2">
    <source>
        <dbReference type="EMBL" id="KYO38374.1"/>
    </source>
</evidence>
<sequence>MTPEQACQTDRLATTSRGWKQLRTGRSKQDSLQAVTRSKTRKGKNNQAPDPALGSKKEKGNILSSQ</sequence>
<keyword evidence="3" id="KW-1185">Reference proteome</keyword>
<evidence type="ECO:0000256" key="1">
    <source>
        <dbReference type="SAM" id="MobiDB-lite"/>
    </source>
</evidence>
<dbReference type="EMBL" id="AKHW03002524">
    <property type="protein sequence ID" value="KYO38374.1"/>
    <property type="molecule type" value="Genomic_DNA"/>
</dbReference>
<reference evidence="2 3" key="1">
    <citation type="journal article" date="2012" name="Genome Biol.">
        <title>Sequencing three crocodilian genomes to illuminate the evolution of archosaurs and amniotes.</title>
        <authorList>
            <person name="St John J.A."/>
            <person name="Braun E.L."/>
            <person name="Isberg S.R."/>
            <person name="Miles L.G."/>
            <person name="Chong A.Y."/>
            <person name="Gongora J."/>
            <person name="Dalzell P."/>
            <person name="Moran C."/>
            <person name="Bed'hom B."/>
            <person name="Abzhanov A."/>
            <person name="Burgess S.C."/>
            <person name="Cooksey A.M."/>
            <person name="Castoe T.A."/>
            <person name="Crawford N.G."/>
            <person name="Densmore L.D."/>
            <person name="Drew J.C."/>
            <person name="Edwards S.V."/>
            <person name="Faircloth B.C."/>
            <person name="Fujita M.K."/>
            <person name="Greenwold M.J."/>
            <person name="Hoffmann F.G."/>
            <person name="Howard J.M."/>
            <person name="Iguchi T."/>
            <person name="Janes D.E."/>
            <person name="Khan S.Y."/>
            <person name="Kohno S."/>
            <person name="de Koning A.J."/>
            <person name="Lance S.L."/>
            <person name="McCarthy F.M."/>
            <person name="McCormack J.E."/>
            <person name="Merchant M.E."/>
            <person name="Peterson D.G."/>
            <person name="Pollock D.D."/>
            <person name="Pourmand N."/>
            <person name="Raney B.J."/>
            <person name="Roessler K.A."/>
            <person name="Sanford J.R."/>
            <person name="Sawyer R.H."/>
            <person name="Schmidt C.J."/>
            <person name="Triplett E.W."/>
            <person name="Tuberville T.D."/>
            <person name="Venegas-Anaya M."/>
            <person name="Howard J.T."/>
            <person name="Jarvis E.D."/>
            <person name="Guillette L.J.Jr."/>
            <person name="Glenn T.C."/>
            <person name="Green R.E."/>
            <person name="Ray D.A."/>
        </authorList>
    </citation>
    <scope>NUCLEOTIDE SEQUENCE [LARGE SCALE GENOMIC DNA]</scope>
    <source>
        <strain evidence="2">KSC_2009_1</strain>
    </source>
</reference>
<evidence type="ECO:0000313" key="3">
    <source>
        <dbReference type="Proteomes" id="UP000050525"/>
    </source>
</evidence>
<feature type="compositionally biased region" description="Polar residues" evidence="1">
    <location>
        <begin position="1"/>
        <end position="18"/>
    </location>
</feature>
<organism evidence="2 3">
    <name type="scientific">Alligator mississippiensis</name>
    <name type="common">American alligator</name>
    <dbReference type="NCBI Taxonomy" id="8496"/>
    <lineage>
        <taxon>Eukaryota</taxon>
        <taxon>Metazoa</taxon>
        <taxon>Chordata</taxon>
        <taxon>Craniata</taxon>
        <taxon>Vertebrata</taxon>
        <taxon>Euteleostomi</taxon>
        <taxon>Archelosauria</taxon>
        <taxon>Archosauria</taxon>
        <taxon>Crocodylia</taxon>
        <taxon>Alligatoridae</taxon>
        <taxon>Alligatorinae</taxon>
        <taxon>Alligator</taxon>
    </lineage>
</organism>
<comment type="caution">
    <text evidence="2">The sequence shown here is derived from an EMBL/GenBank/DDBJ whole genome shotgun (WGS) entry which is preliminary data.</text>
</comment>
<feature type="region of interest" description="Disordered" evidence="1">
    <location>
        <begin position="1"/>
        <end position="66"/>
    </location>
</feature>
<accession>A0A151NNL4</accession>
<protein>
    <submittedName>
        <fullName evidence="2">Uncharacterized protein</fullName>
    </submittedName>
</protein>
<gene>
    <name evidence="2" type="ORF">Y1Q_0015627</name>
</gene>
<proteinExistence type="predicted"/>
<name>A0A151NNL4_ALLMI</name>
<dbReference type="Proteomes" id="UP000050525">
    <property type="component" value="Unassembled WGS sequence"/>
</dbReference>
<dbReference type="AlphaFoldDB" id="A0A151NNL4"/>